<dbReference type="SUPFAM" id="SSF55831">
    <property type="entry name" value="Thymidylate synthase/dCMP hydroxymethylase"/>
    <property type="match status" value="1"/>
</dbReference>
<reference evidence="5 6" key="1">
    <citation type="submission" date="2023-05" db="EMBL/GenBank/DDBJ databases">
        <title>Streptantibioticus silvisoli sp. nov., acidotolerant actinomycetes 1 from pine litter.</title>
        <authorList>
            <person name="Swiecimska M."/>
            <person name="Golinska P."/>
            <person name="Sangal V."/>
            <person name="Wachnowicz B."/>
            <person name="Goodfellow M."/>
        </authorList>
    </citation>
    <scope>NUCLEOTIDE SEQUENCE [LARGE SCALE GENOMIC DNA]</scope>
    <source>
        <strain evidence="5 6">SL54</strain>
    </source>
</reference>
<dbReference type="RefSeq" id="WP_271321924.1">
    <property type="nucleotide sequence ID" value="NZ_JAAGKO020000020.1"/>
</dbReference>
<dbReference type="CDD" id="cd00351">
    <property type="entry name" value="TS_Pyrimidine_HMase"/>
    <property type="match status" value="1"/>
</dbReference>
<dbReference type="InterPro" id="IPR045097">
    <property type="entry name" value="Thymidate_synth/dCMP_Mease"/>
</dbReference>
<evidence type="ECO:0000256" key="2">
    <source>
        <dbReference type="ARBA" id="ARBA00022603"/>
    </source>
</evidence>
<dbReference type="Gene3D" id="3.30.572.10">
    <property type="entry name" value="Thymidylate synthase/dCMP hydroxymethylase domain"/>
    <property type="match status" value="1"/>
</dbReference>
<name>A0ABT6W024_9ACTN</name>
<evidence type="ECO:0000313" key="5">
    <source>
        <dbReference type="EMBL" id="MDI5964095.1"/>
    </source>
</evidence>
<keyword evidence="3 5" id="KW-0808">Transferase</keyword>
<comment type="caution">
    <text evidence="5">The sequence shown here is derived from an EMBL/GenBank/DDBJ whole genome shotgun (WGS) entry which is preliminary data.</text>
</comment>
<dbReference type="InterPro" id="IPR023451">
    <property type="entry name" value="Thymidate_synth/dCMP_Mease_dom"/>
</dbReference>
<dbReference type="EMBL" id="JAAGKO020000020">
    <property type="protein sequence ID" value="MDI5964095.1"/>
    <property type="molecule type" value="Genomic_DNA"/>
</dbReference>
<dbReference type="Proteomes" id="UP001156398">
    <property type="component" value="Unassembled WGS sequence"/>
</dbReference>
<feature type="domain" description="Thymidylate synthase/dCMP hydroxymethylase" evidence="4">
    <location>
        <begin position="63"/>
        <end position="235"/>
    </location>
</feature>
<dbReference type="PANTHER" id="PTHR11548:SF9">
    <property type="entry name" value="THYMIDYLATE SYNTHASE"/>
    <property type="match status" value="1"/>
</dbReference>
<dbReference type="Pfam" id="PF00303">
    <property type="entry name" value="Thymidylat_synt"/>
    <property type="match status" value="1"/>
</dbReference>
<dbReference type="InterPro" id="IPR036926">
    <property type="entry name" value="Thymidate_synth/dCMP_Mease_sf"/>
</dbReference>
<protein>
    <recommendedName>
        <fullName evidence="1">thymidylate synthase</fullName>
        <ecNumber evidence="1">2.1.1.45</ecNumber>
    </recommendedName>
</protein>
<evidence type="ECO:0000313" key="6">
    <source>
        <dbReference type="Proteomes" id="UP001156398"/>
    </source>
</evidence>
<accession>A0ABT6W024</accession>
<sequence length="323" mass="35566">MITLAADSVAELFAGAVGVARNGQLVSPRGMATREVLDVGIRLTKPRARLLLAPPARIPNAAFAVAETVWILSGSDDPWIYDFNGQLAQYADDGVLRGAYGPRLRRWGGSVDQIRRVVELLTADPDSRRALIQLYDPARDAAGHRDVPCTLGFQFNLRNGRLDMATSMRGQDVWIGLPYDLFFYTTLHELMAGWLGAELGDYRHHVGSLHIYERDMEAAEAVTSFTSLPEMPELTTDWDGFDDRLAHVQAGEPTGHAGWDAMGATLQSYRLWKQGQRDEARRIAESITGPLHTSMAAWYAKLSPPPHDGSAGSAHRCGEVTRL</sequence>
<evidence type="ECO:0000256" key="1">
    <source>
        <dbReference type="ARBA" id="ARBA00011947"/>
    </source>
</evidence>
<dbReference type="PRINTS" id="PR00108">
    <property type="entry name" value="THYMDSNTHASE"/>
</dbReference>
<organism evidence="5 6">
    <name type="scientific">Streptantibioticus silvisoli</name>
    <dbReference type="NCBI Taxonomy" id="2705255"/>
    <lineage>
        <taxon>Bacteria</taxon>
        <taxon>Bacillati</taxon>
        <taxon>Actinomycetota</taxon>
        <taxon>Actinomycetes</taxon>
        <taxon>Kitasatosporales</taxon>
        <taxon>Streptomycetaceae</taxon>
        <taxon>Streptantibioticus</taxon>
    </lineage>
</organism>
<dbReference type="EC" id="2.1.1.45" evidence="1"/>
<dbReference type="PANTHER" id="PTHR11548">
    <property type="entry name" value="THYMIDYLATE SYNTHASE 1"/>
    <property type="match status" value="1"/>
</dbReference>
<evidence type="ECO:0000259" key="4">
    <source>
        <dbReference type="Pfam" id="PF00303"/>
    </source>
</evidence>
<evidence type="ECO:0000256" key="3">
    <source>
        <dbReference type="ARBA" id="ARBA00022679"/>
    </source>
</evidence>
<dbReference type="GO" id="GO:0032259">
    <property type="term" value="P:methylation"/>
    <property type="evidence" value="ECO:0007669"/>
    <property type="project" value="UniProtKB-KW"/>
</dbReference>
<gene>
    <name evidence="5" type="ORF">POF43_015455</name>
</gene>
<keyword evidence="6" id="KW-1185">Reference proteome</keyword>
<proteinExistence type="predicted"/>
<keyword evidence="2 5" id="KW-0489">Methyltransferase</keyword>
<dbReference type="GO" id="GO:0004799">
    <property type="term" value="F:thymidylate synthase activity"/>
    <property type="evidence" value="ECO:0007669"/>
    <property type="project" value="UniProtKB-EC"/>
</dbReference>
<dbReference type="InterPro" id="IPR000398">
    <property type="entry name" value="Thymidylate_synthase"/>
</dbReference>